<protein>
    <submittedName>
        <fullName evidence="1">Uncharacterized protein</fullName>
    </submittedName>
</protein>
<organism evidence="1 2">
    <name type="scientific">Sporomusa silvacetica DSM 10669</name>
    <dbReference type="NCBI Taxonomy" id="1123289"/>
    <lineage>
        <taxon>Bacteria</taxon>
        <taxon>Bacillati</taxon>
        <taxon>Bacillota</taxon>
        <taxon>Negativicutes</taxon>
        <taxon>Selenomonadales</taxon>
        <taxon>Sporomusaceae</taxon>
        <taxon>Sporomusa</taxon>
    </lineage>
</organism>
<dbReference type="Proteomes" id="UP000216752">
    <property type="component" value="Chromosome"/>
</dbReference>
<dbReference type="RefSeq" id="WP_094607383.1">
    <property type="nucleotide sequence ID" value="NZ_CP155573.1"/>
</dbReference>
<gene>
    <name evidence="1" type="ORF">SPSIL_004820</name>
</gene>
<accession>A0ABZ3IFH3</accession>
<reference evidence="1" key="1">
    <citation type="submission" date="2024-05" db="EMBL/GenBank/DDBJ databases">
        <title>Isolation and characterization of Sporomusa carbonis sp. nov., a carboxydotrophic hydrogenogen in the genus of Sporomusa isolated from a charcoal burning pile.</title>
        <authorList>
            <person name="Boeer T."/>
            <person name="Rosenbaum F."/>
            <person name="Eysell L."/>
            <person name="Mueller V."/>
            <person name="Daniel R."/>
            <person name="Poehlein A."/>
        </authorList>
    </citation>
    <scope>NUCLEOTIDE SEQUENCE [LARGE SCALE GENOMIC DNA]</scope>
    <source>
        <strain evidence="1">DSM 10669</strain>
    </source>
</reference>
<evidence type="ECO:0000313" key="1">
    <source>
        <dbReference type="EMBL" id="XFO64380.1"/>
    </source>
</evidence>
<evidence type="ECO:0000313" key="2">
    <source>
        <dbReference type="Proteomes" id="UP000216752"/>
    </source>
</evidence>
<name>A0ABZ3IFH3_9FIRM</name>
<keyword evidence="2" id="KW-1185">Reference proteome</keyword>
<proteinExistence type="predicted"/>
<dbReference type="EMBL" id="CP155573">
    <property type="protein sequence ID" value="XFO64380.1"/>
    <property type="molecule type" value="Genomic_DNA"/>
</dbReference>
<sequence>MLLCICIVIIIIGGENDSGSRIITEFMTKASWKKALVLGENQADEGEVYRAVSGCLSATVVVSWPTKPQGDLRNKTAACRKEKF</sequence>